<keyword evidence="2" id="KW-0378">Hydrolase</keyword>
<evidence type="ECO:0000313" key="2">
    <source>
        <dbReference type="EMBL" id="PSH56604.1"/>
    </source>
</evidence>
<gene>
    <name evidence="2" type="ORF">CU100_14615</name>
</gene>
<keyword evidence="3" id="KW-1185">Reference proteome</keyword>
<dbReference type="PANTHER" id="PTHR14859">
    <property type="entry name" value="CALCOFLUOR WHITE HYPERSENSITIVE PROTEIN PRECURSOR"/>
    <property type="match status" value="1"/>
</dbReference>
<dbReference type="InterPro" id="IPR051916">
    <property type="entry name" value="GPI-anchor_lipid_remodeler"/>
</dbReference>
<dbReference type="PANTHER" id="PTHR14859:SF15">
    <property type="entry name" value="ENDONUCLEASE_EXONUCLEASE_PHOSPHATASE DOMAIN-CONTAINING PROTEIN"/>
    <property type="match status" value="1"/>
</dbReference>
<evidence type="ECO:0000313" key="3">
    <source>
        <dbReference type="Proteomes" id="UP000241158"/>
    </source>
</evidence>
<comment type="caution">
    <text evidence="2">The sequence shown here is derived from an EMBL/GenBank/DDBJ whole genome shotgun (WGS) entry which is preliminary data.</text>
</comment>
<dbReference type="Proteomes" id="UP000241158">
    <property type="component" value="Unassembled WGS sequence"/>
</dbReference>
<protein>
    <submittedName>
        <fullName evidence="2">Hydrolase</fullName>
    </submittedName>
</protein>
<sequence length="296" mass="32807">MKIISYNIQFSLGRNRQYDIEKIADTIRGGDIIALQEVERLWDRSGNVDQPAELARLLPNHFVAFGATIDILKGGYLQDGAADNRRRQFGNMILSRYPILTVRNHLYPKFGALEQHSIQRGAIEATIETPLGLIRVYSTHLCHLSPRQRGIQIQRLLEVNQNAPSEGSVDSGVNLTNGWNEKLLPAPPTEAILLGDFNLESTECEYDLIVGPMSAIPNRETQRLNGFGTFVDAWVAAGHDERSGVTLFKDVQAGIGPRIDYCFVTPGLAKRVKAAHIDAEADGSDHQPLHVEMASE</sequence>
<organism evidence="2 3">
    <name type="scientific">Phyllobacterium endophyticum</name>
    <dbReference type="NCBI Taxonomy" id="1149773"/>
    <lineage>
        <taxon>Bacteria</taxon>
        <taxon>Pseudomonadati</taxon>
        <taxon>Pseudomonadota</taxon>
        <taxon>Alphaproteobacteria</taxon>
        <taxon>Hyphomicrobiales</taxon>
        <taxon>Phyllobacteriaceae</taxon>
        <taxon>Phyllobacterium</taxon>
    </lineage>
</organism>
<reference evidence="3" key="1">
    <citation type="submission" date="2017-11" db="EMBL/GenBank/DDBJ databases">
        <authorList>
            <person name="Kuznetsova I."/>
            <person name="Sazanova A."/>
            <person name="Chirak E."/>
            <person name="Safronova V."/>
            <person name="Willems A."/>
        </authorList>
    </citation>
    <scope>NUCLEOTIDE SEQUENCE [LARGE SCALE GENOMIC DNA]</scope>
    <source>
        <strain evidence="3">PEPV15</strain>
    </source>
</reference>
<dbReference type="SUPFAM" id="SSF56219">
    <property type="entry name" value="DNase I-like"/>
    <property type="match status" value="1"/>
</dbReference>
<dbReference type="OrthoDB" id="155529at2"/>
<dbReference type="GO" id="GO:0016787">
    <property type="term" value="F:hydrolase activity"/>
    <property type="evidence" value="ECO:0007669"/>
    <property type="project" value="UniProtKB-KW"/>
</dbReference>
<dbReference type="EMBL" id="PGGN01000003">
    <property type="protein sequence ID" value="PSH56604.1"/>
    <property type="molecule type" value="Genomic_DNA"/>
</dbReference>
<dbReference type="InterPro" id="IPR036691">
    <property type="entry name" value="Endo/exonu/phosph_ase_sf"/>
</dbReference>
<feature type="domain" description="Endonuclease/exonuclease/phosphatase" evidence="1">
    <location>
        <begin position="4"/>
        <end position="286"/>
    </location>
</feature>
<dbReference type="GO" id="GO:0006506">
    <property type="term" value="P:GPI anchor biosynthetic process"/>
    <property type="evidence" value="ECO:0007669"/>
    <property type="project" value="TreeGrafter"/>
</dbReference>
<proteinExistence type="predicted"/>
<evidence type="ECO:0000259" key="1">
    <source>
        <dbReference type="Pfam" id="PF03372"/>
    </source>
</evidence>
<dbReference type="RefSeq" id="WP_106717350.1">
    <property type="nucleotide sequence ID" value="NZ_JACHXT010000003.1"/>
</dbReference>
<dbReference type="InterPro" id="IPR005135">
    <property type="entry name" value="Endo/exonuclease/phosphatase"/>
</dbReference>
<accession>A0A2P7AQU7</accession>
<dbReference type="AlphaFoldDB" id="A0A2P7AQU7"/>
<dbReference type="Gene3D" id="3.60.10.10">
    <property type="entry name" value="Endonuclease/exonuclease/phosphatase"/>
    <property type="match status" value="1"/>
</dbReference>
<name>A0A2P7AQU7_9HYPH</name>
<dbReference type="GO" id="GO:0016020">
    <property type="term" value="C:membrane"/>
    <property type="evidence" value="ECO:0007669"/>
    <property type="project" value="GOC"/>
</dbReference>
<dbReference type="Pfam" id="PF03372">
    <property type="entry name" value="Exo_endo_phos"/>
    <property type="match status" value="1"/>
</dbReference>